<comment type="caution">
    <text evidence="1">The sequence shown here is derived from an EMBL/GenBank/DDBJ whole genome shotgun (WGS) entry which is preliminary data.</text>
</comment>
<accession>A0ABU5YDU8</accession>
<dbReference type="EMBL" id="JAYKBV010000011">
    <property type="protein sequence ID" value="MEB3040838.1"/>
    <property type="molecule type" value="Genomic_DNA"/>
</dbReference>
<evidence type="ECO:0000313" key="1">
    <source>
        <dbReference type="EMBL" id="MEB3040838.1"/>
    </source>
</evidence>
<reference evidence="1 2" key="1">
    <citation type="submission" date="2023-12" db="EMBL/GenBank/DDBJ databases">
        <title>Genomic sequences of Capnocytophaga and Parvimonas strains.</title>
        <authorList>
            <person name="Watt R.M."/>
            <person name="Wang M."/>
            <person name="Yang T."/>
            <person name="Tong W.M."/>
        </authorList>
    </citation>
    <scope>NUCLEOTIDE SEQUENCE [LARGE SCALE GENOMIC DNA]</scope>
    <source>
        <strain evidence="1 2">CCUG 13156</strain>
    </source>
</reference>
<evidence type="ECO:0000313" key="2">
    <source>
        <dbReference type="Proteomes" id="UP001324270"/>
    </source>
</evidence>
<dbReference type="RefSeq" id="WP_323979671.1">
    <property type="nucleotide sequence ID" value="NZ_JAYKBV010000011.1"/>
</dbReference>
<protein>
    <submittedName>
        <fullName evidence="1">DKNYY domain-containing protein</fullName>
    </submittedName>
</protein>
<name>A0ABU5YDU8_9FLAO</name>
<organism evidence="1 2">
    <name type="scientific">Capnocytophaga gingivalis</name>
    <dbReference type="NCBI Taxonomy" id="1017"/>
    <lineage>
        <taxon>Bacteria</taxon>
        <taxon>Pseudomonadati</taxon>
        <taxon>Bacteroidota</taxon>
        <taxon>Flavobacteriia</taxon>
        <taxon>Flavobacteriales</taxon>
        <taxon>Flavobacteriaceae</taxon>
        <taxon>Capnocytophaga</taxon>
    </lineage>
</organism>
<gene>
    <name evidence="1" type="ORF">VJJ49_09095</name>
</gene>
<dbReference type="InterPro" id="IPR027375">
    <property type="entry name" value="DKNYY"/>
</dbReference>
<dbReference type="Proteomes" id="UP001324270">
    <property type="component" value="Unassembled WGS sequence"/>
</dbReference>
<keyword evidence="2" id="KW-1185">Reference proteome</keyword>
<sequence>MKYVLYGILVLTIMQHSRAQYRKIQLTDAKQVEHLKMEKRWNTRCKYDEGFIYNKDYMIYQACDTAVTFYPDRKTFQIKKWNYGFAVDKNGVYYQGQFIKVDTTGFKILASREIKEIEGYVHGIDSYYWRTNGGVFFGTKRLSVSDPQTFEALTYCYFRDKNHVYYYDQIIEGVTPNLVNEELSRDELLNEGKNVYYKGKRLYHKGEAVEQVSSMIFKTSKYVLGYNGWEDEQTHSILVELHSEPFDIPTLRTLSDSYLIDKNHLYYIPPSYPVRDEGFRVPVSKEELSSIRVFTKFVVVGSTVYYEREPEKRYDAATFEVIPAHQYYQYDKKGIYNWDYKLPFRYTKRPEYGKNLFFIDEKDLFIYENQAYYRDYEDSLYAKNLTSKQIEILKQGKTSLKDLLSPHPHKELLQKEQEYDYNLYKADGHIYIGEKLQKDIDAATFEYLTGYFYKDKNHVYYYDRWRGKEAHFLMVEGYDIATLRGDPNGFMMDKDYYYYGTTRLFENRNVEVLAIYTGSRLEQAPMTDYCLFKNDQGYWFAKLGDGDAICFLGKKLKMSELEN</sequence>
<dbReference type="Pfam" id="PF13644">
    <property type="entry name" value="DKNYY"/>
    <property type="match status" value="1"/>
</dbReference>
<proteinExistence type="predicted"/>